<sequence>MSAAEIRPARPEDCASIATVHVAAWRETFRGLLPEAVIAAQDQAAREALWRPRLEAPPPDSAVLVAEEGPGGPLVAFGACGPQRGTALPFPGEFHALYVLRRAQRAGIGRALMRGMAACLLGHGFDAASLWVLRANLAARAFYTELGGTLVGARENPELGGAPEVAFAWRDLRALAGPGGPGR</sequence>
<dbReference type="AlphaFoldDB" id="A0A8J2ZEZ5"/>
<dbReference type="PROSITE" id="PS51186">
    <property type="entry name" value="GNAT"/>
    <property type="match status" value="1"/>
</dbReference>
<comment type="caution">
    <text evidence="4">The sequence shown here is derived from an EMBL/GenBank/DDBJ whole genome shotgun (WGS) entry which is preliminary data.</text>
</comment>
<dbReference type="SUPFAM" id="SSF55729">
    <property type="entry name" value="Acyl-CoA N-acyltransferases (Nat)"/>
    <property type="match status" value="1"/>
</dbReference>
<name>A0A8J2ZEZ5_9PROT</name>
<dbReference type="PANTHER" id="PTHR43877">
    <property type="entry name" value="AMINOALKYLPHOSPHONATE N-ACETYLTRANSFERASE-RELATED-RELATED"/>
    <property type="match status" value="1"/>
</dbReference>
<dbReference type="CDD" id="cd04301">
    <property type="entry name" value="NAT_SF"/>
    <property type="match status" value="1"/>
</dbReference>
<dbReference type="InterPro" id="IPR050832">
    <property type="entry name" value="Bact_Acetyltransf"/>
</dbReference>
<organism evidence="4 5">
    <name type="scientific">Caldovatus sediminis</name>
    <dbReference type="NCBI Taxonomy" id="2041189"/>
    <lineage>
        <taxon>Bacteria</taxon>
        <taxon>Pseudomonadati</taxon>
        <taxon>Pseudomonadota</taxon>
        <taxon>Alphaproteobacteria</taxon>
        <taxon>Acetobacterales</taxon>
        <taxon>Roseomonadaceae</taxon>
        <taxon>Caldovatus</taxon>
    </lineage>
</organism>
<accession>A0A8J2ZEZ5</accession>
<evidence type="ECO:0000256" key="1">
    <source>
        <dbReference type="ARBA" id="ARBA00022679"/>
    </source>
</evidence>
<gene>
    <name evidence="4" type="ORF">GCM10010964_37990</name>
</gene>
<dbReference type="EMBL" id="BMKS01000015">
    <property type="protein sequence ID" value="GGG47041.1"/>
    <property type="molecule type" value="Genomic_DNA"/>
</dbReference>
<proteinExistence type="predicted"/>
<dbReference type="GO" id="GO:0016747">
    <property type="term" value="F:acyltransferase activity, transferring groups other than amino-acyl groups"/>
    <property type="evidence" value="ECO:0007669"/>
    <property type="project" value="InterPro"/>
</dbReference>
<dbReference type="Proteomes" id="UP000597507">
    <property type="component" value="Unassembled WGS sequence"/>
</dbReference>
<dbReference type="InterPro" id="IPR000182">
    <property type="entry name" value="GNAT_dom"/>
</dbReference>
<evidence type="ECO:0000313" key="5">
    <source>
        <dbReference type="Proteomes" id="UP000597507"/>
    </source>
</evidence>
<reference evidence="4 5" key="1">
    <citation type="journal article" date="2014" name="Int. J. Syst. Evol. Microbiol.">
        <title>Complete genome sequence of Corynebacterium casei LMG S-19264T (=DSM 44701T), isolated from a smear-ripened cheese.</title>
        <authorList>
            <consortium name="US DOE Joint Genome Institute (JGI-PGF)"/>
            <person name="Walter F."/>
            <person name="Albersmeier A."/>
            <person name="Kalinowski J."/>
            <person name="Ruckert C."/>
        </authorList>
    </citation>
    <scope>NUCLEOTIDE SEQUENCE [LARGE SCALE GENOMIC DNA]</scope>
    <source>
        <strain evidence="4 5">CGMCC 1.16330</strain>
    </source>
</reference>
<dbReference type="Gene3D" id="3.40.630.30">
    <property type="match status" value="1"/>
</dbReference>
<dbReference type="Pfam" id="PF00583">
    <property type="entry name" value="Acetyltransf_1"/>
    <property type="match status" value="1"/>
</dbReference>
<keyword evidence="1" id="KW-0808">Transferase</keyword>
<keyword evidence="2" id="KW-0012">Acyltransferase</keyword>
<feature type="domain" description="N-acetyltransferase" evidence="3">
    <location>
        <begin position="4"/>
        <end position="174"/>
    </location>
</feature>
<evidence type="ECO:0000313" key="4">
    <source>
        <dbReference type="EMBL" id="GGG47041.1"/>
    </source>
</evidence>
<evidence type="ECO:0000256" key="2">
    <source>
        <dbReference type="ARBA" id="ARBA00023315"/>
    </source>
</evidence>
<keyword evidence="5" id="KW-1185">Reference proteome</keyword>
<dbReference type="InterPro" id="IPR016181">
    <property type="entry name" value="Acyl_CoA_acyltransferase"/>
</dbReference>
<dbReference type="RefSeq" id="WP_188903104.1">
    <property type="nucleotide sequence ID" value="NZ_BMKS01000015.1"/>
</dbReference>
<evidence type="ECO:0000259" key="3">
    <source>
        <dbReference type="PROSITE" id="PS51186"/>
    </source>
</evidence>
<protein>
    <recommendedName>
        <fullName evidence="3">N-acetyltransferase domain-containing protein</fullName>
    </recommendedName>
</protein>